<keyword evidence="2" id="KW-1185">Reference proteome</keyword>
<accession>A0A9X1FMG5</accession>
<dbReference type="AlphaFoldDB" id="A0A9X1FMG5"/>
<name>A0A9X1FMG5_9FLAO</name>
<dbReference type="PROSITE" id="PS51257">
    <property type="entry name" value="PROKAR_LIPOPROTEIN"/>
    <property type="match status" value="1"/>
</dbReference>
<protein>
    <submittedName>
        <fullName evidence="1">Carboxypeptidase-like regulatory domain-containing protein</fullName>
    </submittedName>
</protein>
<proteinExistence type="predicted"/>
<evidence type="ECO:0000313" key="2">
    <source>
        <dbReference type="Proteomes" id="UP001138686"/>
    </source>
</evidence>
<keyword evidence="1" id="KW-0378">Hydrolase</keyword>
<gene>
    <name evidence="1" type="ORF">KXJ69_04560</name>
</gene>
<reference evidence="1" key="1">
    <citation type="submission" date="2021-07" db="EMBL/GenBank/DDBJ databases">
        <title>Aureisphaera sp. CAU 1614 isolated from sea sediment.</title>
        <authorList>
            <person name="Kim W."/>
        </authorList>
    </citation>
    <scope>NUCLEOTIDE SEQUENCE</scope>
    <source>
        <strain evidence="1">CAU 1614</strain>
    </source>
</reference>
<dbReference type="Proteomes" id="UP001138686">
    <property type="component" value="Unassembled WGS sequence"/>
</dbReference>
<dbReference type="GO" id="GO:0004180">
    <property type="term" value="F:carboxypeptidase activity"/>
    <property type="evidence" value="ECO:0007669"/>
    <property type="project" value="UniProtKB-KW"/>
</dbReference>
<dbReference type="EMBL" id="JAHWDP010000001">
    <property type="protein sequence ID" value="MBW2937363.1"/>
    <property type="molecule type" value="Genomic_DNA"/>
</dbReference>
<keyword evidence="1" id="KW-0645">Protease</keyword>
<keyword evidence="1" id="KW-0121">Carboxypeptidase</keyword>
<dbReference type="RefSeq" id="WP_219051726.1">
    <property type="nucleotide sequence ID" value="NZ_JAHWDP010000001.1"/>
</dbReference>
<organism evidence="1 2">
    <name type="scientific">Halomarinibacterium sedimenti</name>
    <dbReference type="NCBI Taxonomy" id="2857106"/>
    <lineage>
        <taxon>Bacteria</taxon>
        <taxon>Pseudomonadati</taxon>
        <taxon>Bacteroidota</taxon>
        <taxon>Flavobacteriia</taxon>
        <taxon>Flavobacteriales</taxon>
        <taxon>Flavobacteriaceae</taxon>
        <taxon>Halomarinibacterium</taxon>
    </lineage>
</organism>
<sequence>MIKQIVLFSFCFLLLSCSQKNDEVFCTEEFVYGLSITITDANSGEVITMDITVTAEDGNYTEELMAFFDFTNFVGAGERPGTYTIHISAEGYEEIVSQPIEVGANECHVIPEVRSFQLQPL</sequence>
<comment type="caution">
    <text evidence="1">The sequence shown here is derived from an EMBL/GenBank/DDBJ whole genome shotgun (WGS) entry which is preliminary data.</text>
</comment>
<evidence type="ECO:0000313" key="1">
    <source>
        <dbReference type="EMBL" id="MBW2937363.1"/>
    </source>
</evidence>